<dbReference type="Proteomes" id="UP000694872">
    <property type="component" value="Unplaced"/>
</dbReference>
<accession>A0AAJ6ZMH3</accession>
<dbReference type="InterPro" id="IPR002635">
    <property type="entry name" value="Chorion"/>
</dbReference>
<dbReference type="Pfam" id="PF01723">
    <property type="entry name" value="Chorion_1"/>
    <property type="match status" value="1"/>
</dbReference>
<protein>
    <submittedName>
        <fullName evidence="5">Chorion class B protein PC10-like</fullName>
    </submittedName>
</protein>
<evidence type="ECO:0000256" key="4">
    <source>
        <dbReference type="SAM" id="SignalP"/>
    </source>
</evidence>
<dbReference type="GO" id="GO:0005213">
    <property type="term" value="F:structural constituent of egg chorion"/>
    <property type="evidence" value="ECO:0007669"/>
    <property type="project" value="InterPro"/>
</dbReference>
<dbReference type="RefSeq" id="XP_013175702.1">
    <property type="nucleotide sequence ID" value="XM_013320248.1"/>
</dbReference>
<dbReference type="PROSITE" id="PS51257">
    <property type="entry name" value="PROKAR_LIPOPROTEIN"/>
    <property type="match status" value="1"/>
</dbReference>
<evidence type="ECO:0000256" key="3">
    <source>
        <dbReference type="RuleBase" id="RU004378"/>
    </source>
</evidence>
<dbReference type="GeneID" id="106123841"/>
<feature type="chain" id="PRO_5042464384" evidence="4">
    <location>
        <begin position="17"/>
        <end position="192"/>
    </location>
</feature>
<proteinExistence type="inferred from homology"/>
<name>A0AAJ6ZMH3_PAPXU</name>
<dbReference type="GO" id="GO:0007304">
    <property type="term" value="P:chorion-containing eggshell formation"/>
    <property type="evidence" value="ECO:0007669"/>
    <property type="project" value="InterPro"/>
</dbReference>
<keyword evidence="4" id="KW-0732">Signal</keyword>
<evidence type="ECO:0000256" key="2">
    <source>
        <dbReference type="ARBA" id="ARBA00022737"/>
    </source>
</evidence>
<feature type="signal peptide" evidence="4">
    <location>
        <begin position="1"/>
        <end position="16"/>
    </location>
</feature>
<keyword evidence="2" id="KW-0677">Repeat</keyword>
<sequence>MFAKTVFLFCAQTILAQVITCACWGNAFNSGWPAGWAGEGLGWAGLVLTEAPLMEVAPCAAGAPFMGAGWAGYGPLGAAASSGGGFPTSSASPIPPVGLSVASDNAIEGILAVGGELPFLGTVGLEGALPTAGAGAVSYGCGSGAVGMVAEDVAFAGAGWPAAGLGYGPAWAGSLGWAGRGAAPFGCGCGAI</sequence>
<evidence type="ECO:0000313" key="5">
    <source>
        <dbReference type="RefSeq" id="XP_013175702.1"/>
    </source>
</evidence>
<dbReference type="AlphaFoldDB" id="A0AAJ6ZMH3"/>
<dbReference type="KEGG" id="pxu:106123841"/>
<evidence type="ECO:0000256" key="1">
    <source>
        <dbReference type="ARBA" id="ARBA00005906"/>
    </source>
</evidence>
<dbReference type="GO" id="GO:0042600">
    <property type="term" value="C:egg chorion"/>
    <property type="evidence" value="ECO:0007669"/>
    <property type="project" value="InterPro"/>
</dbReference>
<organism evidence="5">
    <name type="scientific">Papilio xuthus</name>
    <name type="common">Asian swallowtail butterfly</name>
    <dbReference type="NCBI Taxonomy" id="66420"/>
    <lineage>
        <taxon>Eukaryota</taxon>
        <taxon>Metazoa</taxon>
        <taxon>Ecdysozoa</taxon>
        <taxon>Arthropoda</taxon>
        <taxon>Hexapoda</taxon>
        <taxon>Insecta</taxon>
        <taxon>Pterygota</taxon>
        <taxon>Neoptera</taxon>
        <taxon>Endopterygota</taxon>
        <taxon>Lepidoptera</taxon>
        <taxon>Glossata</taxon>
        <taxon>Ditrysia</taxon>
        <taxon>Papilionoidea</taxon>
        <taxon>Papilionidae</taxon>
        <taxon>Papilioninae</taxon>
        <taxon>Papilio</taxon>
    </lineage>
</organism>
<reference evidence="5" key="1">
    <citation type="submission" date="2025-08" db="UniProtKB">
        <authorList>
            <consortium name="RefSeq"/>
        </authorList>
    </citation>
    <scope>IDENTIFICATION</scope>
</reference>
<comment type="similarity">
    <text evidence="1 3">Belongs to the chorion protein family.</text>
</comment>
<gene>
    <name evidence="5" type="primary">LOC106123841</name>
</gene>